<dbReference type="RefSeq" id="WP_194503126.1">
    <property type="nucleotide sequence ID" value="NZ_JADIVZ010000003.1"/>
</dbReference>
<gene>
    <name evidence="1" type="ORF">ISG29_09255</name>
</gene>
<proteinExistence type="predicted"/>
<comment type="caution">
    <text evidence="1">The sequence shown here is derived from an EMBL/GenBank/DDBJ whole genome shotgun (WGS) entry which is preliminary data.</text>
</comment>
<accession>A0A930UVZ6</accession>
<reference evidence="1" key="1">
    <citation type="submission" date="2020-11" db="EMBL/GenBank/DDBJ databases">
        <title>Nocardioides sp. CBS4Y-1, whole genome shotgun sequence.</title>
        <authorList>
            <person name="Tuo L."/>
        </authorList>
    </citation>
    <scope>NUCLEOTIDE SEQUENCE</scope>
    <source>
        <strain evidence="1">CBS4Y-1</strain>
    </source>
</reference>
<name>A0A930UVZ6_9ACTN</name>
<organism evidence="1 2">
    <name type="scientific">Nocardioides acrostichi</name>
    <dbReference type="NCBI Taxonomy" id="2784339"/>
    <lineage>
        <taxon>Bacteria</taxon>
        <taxon>Bacillati</taxon>
        <taxon>Actinomycetota</taxon>
        <taxon>Actinomycetes</taxon>
        <taxon>Propionibacteriales</taxon>
        <taxon>Nocardioidaceae</taxon>
        <taxon>Nocardioides</taxon>
    </lineage>
</organism>
<dbReference type="AlphaFoldDB" id="A0A930UVZ6"/>
<sequence length="179" mass="19588">MVWAEHLFDVLDELEQEAEALYGAERLVEIEDRARSEYADVPLAGRLMAAAGGAVRLEVRALGAVVGELERVARDWVVVRGSRQDWLVPLAAVMTAEVPTDRAVPEVAWSPLTRLGLGSALRRLSEEGERCLVHLLDGTRHEGVPRRVGRDFVEFAEADAARVVLIALTSVVAVQSPDD</sequence>
<dbReference type="Proteomes" id="UP000656804">
    <property type="component" value="Unassembled WGS sequence"/>
</dbReference>
<dbReference type="EMBL" id="JADIVZ010000003">
    <property type="protein sequence ID" value="MBF4161878.1"/>
    <property type="molecule type" value="Genomic_DNA"/>
</dbReference>
<keyword evidence="2" id="KW-1185">Reference proteome</keyword>
<evidence type="ECO:0000313" key="2">
    <source>
        <dbReference type="Proteomes" id="UP000656804"/>
    </source>
</evidence>
<protein>
    <submittedName>
        <fullName evidence="1">Uncharacterized protein</fullName>
    </submittedName>
</protein>
<evidence type="ECO:0000313" key="1">
    <source>
        <dbReference type="EMBL" id="MBF4161878.1"/>
    </source>
</evidence>